<dbReference type="EMBL" id="MW030560">
    <property type="protein sequence ID" value="QPI16445.1"/>
    <property type="molecule type" value="Genomic_DNA"/>
</dbReference>
<sequence length="86" mass="8921">MMRKYKAGGAKKAKSGTKAKKMGYGGKAASMTPPKSKMKAKSGSTLKKAPAGSKGKGMRSLPKAVRNKIGFAKKGKAVKKCKSGCK</sequence>
<evidence type="ECO:0000313" key="2">
    <source>
        <dbReference type="EMBL" id="QPI16445.1"/>
    </source>
</evidence>
<evidence type="ECO:0000256" key="1">
    <source>
        <dbReference type="SAM" id="MobiDB-lite"/>
    </source>
</evidence>
<feature type="compositionally biased region" description="Basic residues" evidence="1">
    <location>
        <begin position="71"/>
        <end position="86"/>
    </location>
</feature>
<feature type="region of interest" description="Disordered" evidence="1">
    <location>
        <begin position="1"/>
        <end position="86"/>
    </location>
</feature>
<feature type="compositionally biased region" description="Basic residues" evidence="1">
    <location>
        <begin position="1"/>
        <end position="21"/>
    </location>
</feature>
<name>A0A7S9SUD3_9VIRU</name>
<gene>
    <name evidence="2" type="ORF">NIOZUU157_00339</name>
</gene>
<accession>A0A7S9SUD3</accession>
<proteinExistence type="predicted"/>
<reference evidence="2" key="1">
    <citation type="submission" date="2020-08" db="EMBL/GenBank/DDBJ databases">
        <title>Bridging the membrane lipid divide: bacteria of the FCB group superphylum have the potential to synthesize archaeal ether lipids.</title>
        <authorList>
            <person name="Villanueva L."/>
            <person name="von Meijenfeldt F.A.B."/>
            <person name="Westbye A.B."/>
            <person name="Yadav S."/>
            <person name="Hopmans E.C."/>
            <person name="Dutilh B.E."/>
            <person name="Sinninghe Damste J.S."/>
        </authorList>
    </citation>
    <scope>NUCLEOTIDE SEQUENCE</scope>
    <source>
        <strain evidence="2">NIOZ-UU157</strain>
    </source>
</reference>
<organism evidence="2">
    <name type="scientific">Virus NIOZ-UU157</name>
    <dbReference type="NCBI Taxonomy" id="2763269"/>
    <lineage>
        <taxon>Viruses</taxon>
    </lineage>
</organism>
<protein>
    <submittedName>
        <fullName evidence="2">Uncharacterized protein</fullName>
    </submittedName>
</protein>